<evidence type="ECO:0000313" key="1">
    <source>
        <dbReference type="EMBL" id="MCI57628.1"/>
    </source>
</evidence>
<organism evidence="1 2">
    <name type="scientific">Trifolium medium</name>
    <dbReference type="NCBI Taxonomy" id="97028"/>
    <lineage>
        <taxon>Eukaryota</taxon>
        <taxon>Viridiplantae</taxon>
        <taxon>Streptophyta</taxon>
        <taxon>Embryophyta</taxon>
        <taxon>Tracheophyta</taxon>
        <taxon>Spermatophyta</taxon>
        <taxon>Magnoliopsida</taxon>
        <taxon>eudicotyledons</taxon>
        <taxon>Gunneridae</taxon>
        <taxon>Pentapetalae</taxon>
        <taxon>rosids</taxon>
        <taxon>fabids</taxon>
        <taxon>Fabales</taxon>
        <taxon>Fabaceae</taxon>
        <taxon>Papilionoideae</taxon>
        <taxon>50 kb inversion clade</taxon>
        <taxon>NPAAA clade</taxon>
        <taxon>Hologalegina</taxon>
        <taxon>IRL clade</taxon>
        <taxon>Trifolieae</taxon>
        <taxon>Trifolium</taxon>
    </lineage>
</organism>
<reference evidence="1 2" key="1">
    <citation type="journal article" date="2018" name="Front. Plant Sci.">
        <title>Red Clover (Trifolium pratense) and Zigzag Clover (T. medium) - A Picture of Genomic Similarities and Differences.</title>
        <authorList>
            <person name="Dluhosova J."/>
            <person name="Istvanek J."/>
            <person name="Nedelnik J."/>
            <person name="Repkova J."/>
        </authorList>
    </citation>
    <scope>NUCLEOTIDE SEQUENCE [LARGE SCALE GENOMIC DNA]</scope>
    <source>
        <strain evidence="2">cv. 10/8</strain>
        <tissue evidence="1">Leaf</tissue>
    </source>
</reference>
<keyword evidence="2" id="KW-1185">Reference proteome</keyword>
<dbReference type="EMBL" id="LXQA010532331">
    <property type="protein sequence ID" value="MCI57628.1"/>
    <property type="molecule type" value="Genomic_DNA"/>
</dbReference>
<comment type="caution">
    <text evidence="1">The sequence shown here is derived from an EMBL/GenBank/DDBJ whole genome shotgun (WGS) entry which is preliminary data.</text>
</comment>
<dbReference type="Proteomes" id="UP000265520">
    <property type="component" value="Unassembled WGS sequence"/>
</dbReference>
<accession>A0A392T9C7</accession>
<dbReference type="AlphaFoldDB" id="A0A392T9C7"/>
<sequence length="42" mass="4499">SLQGNADNNTLVIPKGTEIRVALKSGCFSTLRVIEVVIEELA</sequence>
<proteinExistence type="predicted"/>
<feature type="non-terminal residue" evidence="1">
    <location>
        <position position="1"/>
    </location>
</feature>
<name>A0A392T9C7_9FABA</name>
<protein>
    <submittedName>
        <fullName evidence="1">Uncharacterized protein</fullName>
    </submittedName>
</protein>
<evidence type="ECO:0000313" key="2">
    <source>
        <dbReference type="Proteomes" id="UP000265520"/>
    </source>
</evidence>